<evidence type="ECO:0000259" key="1">
    <source>
        <dbReference type="Pfam" id="PF00534"/>
    </source>
</evidence>
<evidence type="ECO:0000313" key="2">
    <source>
        <dbReference type="EMBL" id="BBM62769.1"/>
    </source>
</evidence>
<accession>A0A5A4U4W2</accession>
<dbReference type="InterPro" id="IPR050194">
    <property type="entry name" value="Glycosyltransferase_grp1"/>
</dbReference>
<feature type="domain" description="Glycosyl transferase family 1" evidence="1">
    <location>
        <begin position="226"/>
        <end position="394"/>
    </location>
</feature>
<dbReference type="EMBL" id="LC494335">
    <property type="protein sequence ID" value="BBM62769.1"/>
    <property type="molecule type" value="Genomic_DNA"/>
</dbReference>
<organism evidence="2">
    <name type="scientific">Escherichia albertii</name>
    <dbReference type="NCBI Taxonomy" id="208962"/>
    <lineage>
        <taxon>Bacteria</taxon>
        <taxon>Pseudomonadati</taxon>
        <taxon>Pseudomonadota</taxon>
        <taxon>Gammaproteobacteria</taxon>
        <taxon>Enterobacterales</taxon>
        <taxon>Enterobacteriaceae</taxon>
        <taxon>Escherichia</taxon>
    </lineage>
</organism>
<dbReference type="Pfam" id="PF00534">
    <property type="entry name" value="Glycos_transf_1"/>
    <property type="match status" value="1"/>
</dbReference>
<reference evidence="2" key="1">
    <citation type="submission" date="2019-07" db="EMBL/GenBank/DDBJ databases">
        <title>Overview of O-antigen diversity of Escherichia albertii, an emerging enteropathogen; genetic structure, serology, and development of O-genotyping method.</title>
        <authorList>
            <person name="Ooka T."/>
            <person name="Seto K."/>
            <person name="Ogura Y."/>
            <person name="Iguchi A."/>
            <person name="Imura N."/>
            <person name="Honda M."/>
            <person name="Etoh Y."/>
            <person name="Ikeda T."/>
            <person name="Sugitani W."/>
            <person name="Konno T."/>
            <person name="Kawano K."/>
            <person name="Kudo Y."/>
            <person name="Murakami K."/>
            <person name="Hayashi T."/>
            <person name="Nishi J."/>
        </authorList>
    </citation>
    <scope>NUCLEOTIDE SEQUENCE</scope>
    <source>
        <strain evidence="2">FCI-EC468</strain>
    </source>
</reference>
<dbReference type="PANTHER" id="PTHR45947">
    <property type="entry name" value="SULFOQUINOVOSYL TRANSFERASE SQD2"/>
    <property type="match status" value="1"/>
</dbReference>
<dbReference type="Gene3D" id="3.40.50.2000">
    <property type="entry name" value="Glycogen Phosphorylase B"/>
    <property type="match status" value="2"/>
</dbReference>
<dbReference type="SUPFAM" id="SSF53756">
    <property type="entry name" value="UDP-Glycosyltransferase/glycogen phosphorylase"/>
    <property type="match status" value="1"/>
</dbReference>
<proteinExistence type="predicted"/>
<dbReference type="GO" id="GO:0016757">
    <property type="term" value="F:glycosyltransferase activity"/>
    <property type="evidence" value="ECO:0007669"/>
    <property type="project" value="InterPro"/>
</dbReference>
<dbReference type="RefSeq" id="WP_161983858.1">
    <property type="nucleotide sequence ID" value="NZ_BEZX01000023.1"/>
</dbReference>
<name>A0A5A4U4W2_ESCAL</name>
<sequence length="422" mass="48104">MKLKIISYSLSKGGAAKAAKNFLYLASKHKKYEPEMISVWGTLRNGVLFRSSALSIFVHYLKMSVSRLLTYFAKNDKNIKHSLNLFDSNYVAKHIDCSLSQKDVIHINWVNNDTISLFSLKKLFEGKNKKIILTLHDEWFYSASEHYAEYNSLYYVFGYDGSNFINRYIFDLKKKINFDNIVITVPSYWMYERAKKSLLLRNSDIHILPNYIDTDVFTELKDIRSKRHKKLNIPKDAFIIGFGAVSGGTNPLKGFDLLVAALDKVLNIINDKNRIVLLTFGANDIDKRVKSLGCDIINMGVISSSHNMAEIYNYLDVMIVPSRVESFGQVAAESLACKTPVIAFNYSGIKDIVIHQRNGLLAEPFSVDSLALNISLFMGMTDKERYVYGENGRDDVIHKFGETVVSKTYFKLIDYVKGVEDE</sequence>
<dbReference type="InterPro" id="IPR001296">
    <property type="entry name" value="Glyco_trans_1"/>
</dbReference>
<dbReference type="PANTHER" id="PTHR45947:SF3">
    <property type="entry name" value="SULFOQUINOVOSYL TRANSFERASE SQD2"/>
    <property type="match status" value="1"/>
</dbReference>
<protein>
    <submittedName>
        <fullName evidence="2">Predicted glycosyltransferase family 4</fullName>
    </submittedName>
</protein>
<dbReference type="AlphaFoldDB" id="A0A5A4U4W2"/>
<keyword evidence="2" id="KW-0808">Transferase</keyword>